<feature type="compositionally biased region" description="Basic and acidic residues" evidence="5">
    <location>
        <begin position="31"/>
        <end position="55"/>
    </location>
</feature>
<feature type="compositionally biased region" description="Basic and acidic residues" evidence="5">
    <location>
        <begin position="68"/>
        <end position="99"/>
    </location>
</feature>
<evidence type="ECO:0000313" key="7">
    <source>
        <dbReference type="Proteomes" id="UP000019763"/>
    </source>
</evidence>
<dbReference type="GO" id="GO:0019843">
    <property type="term" value="F:rRNA binding"/>
    <property type="evidence" value="ECO:0007669"/>
    <property type="project" value="TreeGrafter"/>
</dbReference>
<keyword evidence="3" id="KW-0175">Coiled coil</keyword>
<proteinExistence type="inferred from homology"/>
<reference evidence="6" key="1">
    <citation type="submission" date="2013-12" db="EMBL/GenBank/DDBJ databases">
        <authorList>
            <person name="Omoto C.K."/>
            <person name="Sibley D."/>
            <person name="Venepally P."/>
            <person name="Hadjithomas M."/>
            <person name="Karamycheva S."/>
            <person name="Brunk B."/>
            <person name="Roos D."/>
            <person name="Caler E."/>
            <person name="Lorenzi H."/>
        </authorList>
    </citation>
    <scope>NUCLEOTIDE SEQUENCE</scope>
</reference>
<dbReference type="Pfam" id="PF09805">
    <property type="entry name" value="Nop25"/>
    <property type="match status" value="1"/>
</dbReference>
<evidence type="ECO:0000256" key="1">
    <source>
        <dbReference type="ARBA" id="ARBA00004604"/>
    </source>
</evidence>
<feature type="region of interest" description="Disordered" evidence="5">
    <location>
        <begin position="68"/>
        <end position="118"/>
    </location>
</feature>
<dbReference type="RefSeq" id="XP_011132716.1">
    <property type="nucleotide sequence ID" value="XM_011134414.1"/>
</dbReference>
<dbReference type="GO" id="GO:0005730">
    <property type="term" value="C:nucleolus"/>
    <property type="evidence" value="ECO:0007669"/>
    <property type="project" value="UniProtKB-SubCell"/>
</dbReference>
<accession>A0A023AZQ7</accession>
<evidence type="ECO:0000313" key="6">
    <source>
        <dbReference type="EMBL" id="EZG44308.1"/>
    </source>
</evidence>
<evidence type="ECO:0000256" key="2">
    <source>
        <dbReference type="ARBA" id="ARBA00007175"/>
    </source>
</evidence>
<keyword evidence="7" id="KW-1185">Reference proteome</keyword>
<comment type="caution">
    <text evidence="6">The sequence shown here is derived from an EMBL/GenBank/DDBJ whole genome shotgun (WGS) entry which is preliminary data.</text>
</comment>
<evidence type="ECO:0000256" key="3">
    <source>
        <dbReference type="ARBA" id="ARBA00023054"/>
    </source>
</evidence>
<gene>
    <name evidence="6" type="ORF">GNI_149090</name>
</gene>
<sequence>MGKTKISWDEDARRDYLLGFARRKAARKEHAKKEMIKAKRDEEIQANKEYRKDMKNWMSQYKRSRKMIVKENRKCEERNKDDDSKQKDEDGDSKQKDEDHTDDDTSPQDENFKTFNGSFYGQSRSVVTVSISNVIPMSNYDLLRAQIFKR</sequence>
<comment type="subcellular location">
    <subcellularLocation>
        <location evidence="1">Nucleus</location>
        <location evidence="1">Nucleolus</location>
    </subcellularLocation>
</comment>
<protein>
    <submittedName>
        <fullName evidence="6">Nucleolar 12, 25 kDa protein</fullName>
    </submittedName>
</protein>
<dbReference type="VEuPathDB" id="CryptoDB:GNI_149090"/>
<dbReference type="AlphaFoldDB" id="A0A023AZQ7"/>
<comment type="similarity">
    <text evidence="2">Belongs to the RRP17 family.</text>
</comment>
<evidence type="ECO:0000256" key="4">
    <source>
        <dbReference type="ARBA" id="ARBA00023242"/>
    </source>
</evidence>
<dbReference type="GeneID" id="22915209"/>
<dbReference type="PANTHER" id="PTHR14577">
    <property type="entry name" value="NUCLEOLAR PROTEIN 12"/>
    <property type="match status" value="1"/>
</dbReference>
<feature type="region of interest" description="Disordered" evidence="5">
    <location>
        <begin position="27"/>
        <end position="56"/>
    </location>
</feature>
<name>A0A023AZQ7_GRENI</name>
<organism evidence="6 7">
    <name type="scientific">Gregarina niphandrodes</name>
    <name type="common">Septate eugregarine</name>
    <dbReference type="NCBI Taxonomy" id="110365"/>
    <lineage>
        <taxon>Eukaryota</taxon>
        <taxon>Sar</taxon>
        <taxon>Alveolata</taxon>
        <taxon>Apicomplexa</taxon>
        <taxon>Conoidasida</taxon>
        <taxon>Gregarinasina</taxon>
        <taxon>Eugregarinorida</taxon>
        <taxon>Gregarinidae</taxon>
        <taxon>Gregarina</taxon>
    </lineage>
</organism>
<dbReference type="InterPro" id="IPR019186">
    <property type="entry name" value="Nucleolar_protein_12"/>
</dbReference>
<keyword evidence="4" id="KW-0539">Nucleus</keyword>
<evidence type="ECO:0000256" key="5">
    <source>
        <dbReference type="SAM" id="MobiDB-lite"/>
    </source>
</evidence>
<dbReference type="Proteomes" id="UP000019763">
    <property type="component" value="Unassembled WGS sequence"/>
</dbReference>
<dbReference type="PANTHER" id="PTHR14577:SF0">
    <property type="entry name" value="NUCLEOLAR PROTEIN 12"/>
    <property type="match status" value="1"/>
</dbReference>
<dbReference type="EMBL" id="AFNH02001109">
    <property type="protein sequence ID" value="EZG44308.1"/>
    <property type="molecule type" value="Genomic_DNA"/>
</dbReference>